<dbReference type="AlphaFoldDB" id="A0A3E0WGS9"/>
<gene>
    <name evidence="10" type="ORF">CAI16_19025</name>
</gene>
<organism evidence="10 11">
    <name type="scientific">Virgibacillus dokdonensis</name>
    <dbReference type="NCBI Taxonomy" id="302167"/>
    <lineage>
        <taxon>Bacteria</taxon>
        <taxon>Bacillati</taxon>
        <taxon>Bacillota</taxon>
        <taxon>Bacilli</taxon>
        <taxon>Bacillales</taxon>
        <taxon>Bacillaceae</taxon>
        <taxon>Virgibacillus</taxon>
    </lineage>
</organism>
<sequence>MFKEIKQVLQEQFKYRNLIFRMAFFDVKSIYQIHYLGSLWQFLNPAIQVGIYWLVFGIGIRNGQPVGEVPFFLWLLMGLIPWFFINPTIIQGSNSVHQKVNLVSKMNFPVSLLPTVKIISSSFQFAILMCILFLVFLLYNVKPTIYLLQLPYYLISLYIFLFSFTLLSSTIATLVRDYQMLLQSLMRMMLYLSPILWNPSSERVPEFLSHILKLNPFYYIIDGFRNSFLEGKWFFENPVYSVYFWILTFCLLYFGSKIHLRFRKNFVDYL</sequence>
<keyword evidence="6 8" id="KW-1133">Transmembrane helix</keyword>
<feature type="transmembrane region" description="Helical" evidence="8">
    <location>
        <begin position="151"/>
        <end position="175"/>
    </location>
</feature>
<keyword evidence="7 8" id="KW-0472">Membrane</keyword>
<dbReference type="InterPro" id="IPR047817">
    <property type="entry name" value="ABC2_TM_bact-type"/>
</dbReference>
<comment type="caution">
    <text evidence="10">The sequence shown here is derived from an EMBL/GenBank/DDBJ whole genome shotgun (WGS) entry which is preliminary data.</text>
</comment>
<evidence type="ECO:0000256" key="6">
    <source>
        <dbReference type="ARBA" id="ARBA00022989"/>
    </source>
</evidence>
<dbReference type="PROSITE" id="PS51012">
    <property type="entry name" value="ABC_TM2"/>
    <property type="match status" value="1"/>
</dbReference>
<evidence type="ECO:0000256" key="2">
    <source>
        <dbReference type="ARBA" id="ARBA00007783"/>
    </source>
</evidence>
<comment type="similarity">
    <text evidence="2 8">Belongs to the ABC-2 integral membrane protein family.</text>
</comment>
<evidence type="ECO:0000256" key="5">
    <source>
        <dbReference type="ARBA" id="ARBA00022692"/>
    </source>
</evidence>
<feature type="transmembrane region" description="Helical" evidence="8">
    <location>
        <begin position="39"/>
        <end position="59"/>
    </location>
</feature>
<proteinExistence type="inferred from homology"/>
<evidence type="ECO:0000256" key="4">
    <source>
        <dbReference type="ARBA" id="ARBA00022475"/>
    </source>
</evidence>
<comment type="subcellular location">
    <subcellularLocation>
        <location evidence="1 8">Cell membrane</location>
        <topology evidence="1 8">Multi-pass membrane protein</topology>
    </subcellularLocation>
</comment>
<dbReference type="RefSeq" id="WP_116279653.1">
    <property type="nucleotide sequence ID" value="NZ_NFZX01000079.1"/>
</dbReference>
<feature type="transmembrane region" description="Helical" evidence="8">
    <location>
        <begin position="71"/>
        <end position="90"/>
    </location>
</feature>
<dbReference type="GO" id="GO:0015920">
    <property type="term" value="P:lipopolysaccharide transport"/>
    <property type="evidence" value="ECO:0007669"/>
    <property type="project" value="TreeGrafter"/>
</dbReference>
<evidence type="ECO:0000259" key="9">
    <source>
        <dbReference type="PROSITE" id="PS51012"/>
    </source>
</evidence>
<comment type="caution">
    <text evidence="8">Lacks conserved residue(s) required for the propagation of feature annotation.</text>
</comment>
<dbReference type="GO" id="GO:0140359">
    <property type="term" value="F:ABC-type transporter activity"/>
    <property type="evidence" value="ECO:0007669"/>
    <property type="project" value="InterPro"/>
</dbReference>
<dbReference type="PANTHER" id="PTHR30413">
    <property type="entry name" value="INNER MEMBRANE TRANSPORT PERMEASE"/>
    <property type="match status" value="1"/>
</dbReference>
<evidence type="ECO:0000313" key="10">
    <source>
        <dbReference type="EMBL" id="RFA32094.1"/>
    </source>
</evidence>
<dbReference type="PANTHER" id="PTHR30413:SF10">
    <property type="entry name" value="CAPSULE POLYSACCHARIDE EXPORT INNER-MEMBRANE PROTEIN CTRC"/>
    <property type="match status" value="1"/>
</dbReference>
<feature type="domain" description="ABC transmembrane type-2" evidence="9">
    <location>
        <begin position="36"/>
        <end position="264"/>
    </location>
</feature>
<dbReference type="GO" id="GO:0005886">
    <property type="term" value="C:plasma membrane"/>
    <property type="evidence" value="ECO:0007669"/>
    <property type="project" value="UniProtKB-SubCell"/>
</dbReference>
<evidence type="ECO:0000256" key="1">
    <source>
        <dbReference type="ARBA" id="ARBA00004651"/>
    </source>
</evidence>
<feature type="transmembrane region" description="Helical" evidence="8">
    <location>
        <begin position="118"/>
        <end position="139"/>
    </location>
</feature>
<keyword evidence="3 8" id="KW-0813">Transport</keyword>
<accession>A0A3E0WGS9</accession>
<keyword evidence="5 8" id="KW-0812">Transmembrane</keyword>
<evidence type="ECO:0000256" key="7">
    <source>
        <dbReference type="ARBA" id="ARBA00023136"/>
    </source>
</evidence>
<protein>
    <recommendedName>
        <fullName evidence="8">Transport permease protein</fullName>
    </recommendedName>
</protein>
<dbReference type="Pfam" id="PF01061">
    <property type="entry name" value="ABC2_membrane"/>
    <property type="match status" value="1"/>
</dbReference>
<evidence type="ECO:0000256" key="3">
    <source>
        <dbReference type="ARBA" id="ARBA00022448"/>
    </source>
</evidence>
<evidence type="ECO:0000256" key="8">
    <source>
        <dbReference type="RuleBase" id="RU361157"/>
    </source>
</evidence>
<evidence type="ECO:0000313" key="11">
    <source>
        <dbReference type="Proteomes" id="UP000256488"/>
    </source>
</evidence>
<name>A0A3E0WGS9_9BACI</name>
<feature type="transmembrane region" description="Helical" evidence="8">
    <location>
        <begin position="238"/>
        <end position="255"/>
    </location>
</feature>
<dbReference type="InterPro" id="IPR013525">
    <property type="entry name" value="ABC2_TM"/>
</dbReference>
<dbReference type="Proteomes" id="UP000256488">
    <property type="component" value="Unassembled WGS sequence"/>
</dbReference>
<keyword evidence="4 8" id="KW-1003">Cell membrane</keyword>
<reference evidence="10 11" key="1">
    <citation type="submission" date="2017-05" db="EMBL/GenBank/DDBJ databases">
        <title>Virgibacillus sp. AK90 isolated from a saltern of Kakinada, India.</title>
        <authorList>
            <person name="Gupta V."/>
            <person name="Sidhu C."/>
            <person name="Korpole S."/>
            <person name="Pinnaka A.K."/>
        </authorList>
    </citation>
    <scope>NUCLEOTIDE SEQUENCE [LARGE SCALE GENOMIC DNA]</scope>
    <source>
        <strain evidence="10 11">AK90</strain>
    </source>
</reference>
<dbReference type="EMBL" id="NFZX01000079">
    <property type="protein sequence ID" value="RFA32094.1"/>
    <property type="molecule type" value="Genomic_DNA"/>
</dbReference>